<dbReference type="PANTHER" id="PTHR46018">
    <property type="entry name" value="ZINC PHOSPHODIESTERASE ELAC PROTEIN 1"/>
    <property type="match status" value="1"/>
</dbReference>
<dbReference type="GO" id="GO:0042781">
    <property type="term" value="F:3'-tRNA processing endoribonuclease activity"/>
    <property type="evidence" value="ECO:0007669"/>
    <property type="project" value="TreeGrafter"/>
</dbReference>
<proteinExistence type="predicted"/>
<dbReference type="AlphaFoldDB" id="A0A9D1RYS1"/>
<protein>
    <submittedName>
        <fullName evidence="2">MBL fold metallo-hydrolase</fullName>
    </submittedName>
</protein>
<dbReference type="Pfam" id="PF12706">
    <property type="entry name" value="Lactamase_B_2"/>
    <property type="match status" value="1"/>
</dbReference>
<dbReference type="EMBL" id="DXFZ01000072">
    <property type="protein sequence ID" value="HIW96005.1"/>
    <property type="molecule type" value="Genomic_DNA"/>
</dbReference>
<organism evidence="2 3">
    <name type="scientific">Candidatus Corynebacterium gallistercoris</name>
    <dbReference type="NCBI Taxonomy" id="2838530"/>
    <lineage>
        <taxon>Bacteria</taxon>
        <taxon>Bacillati</taxon>
        <taxon>Actinomycetota</taxon>
        <taxon>Actinomycetes</taxon>
        <taxon>Mycobacteriales</taxon>
        <taxon>Corynebacteriaceae</taxon>
        <taxon>Corynebacterium</taxon>
    </lineage>
</organism>
<evidence type="ECO:0000259" key="1">
    <source>
        <dbReference type="Pfam" id="PF12706"/>
    </source>
</evidence>
<accession>A0A9D1RYS1</accession>
<dbReference type="PANTHER" id="PTHR46018:SF4">
    <property type="entry name" value="METALLO-HYDROLASE YHFI-RELATED"/>
    <property type="match status" value="1"/>
</dbReference>
<sequence length="265" mass="28010">MELVVLGCSGSVGGPDSPASGYMVKDSAGHQLLLDCGPGVLAAMQAEKDIDPANCHVAFSHMHADHCLDFPSLLVWRRFHPTAPAQGTHTMLGPTIAYEHLSYAGGDYPDQPDAFADTFEVRRHHAGAGRFSGESYPATAIGDLTVYSTRAVHPTESYILRVEDAAGRSLVYSGDTGWTENLVDIAAGADVLLCEATWGECSGGKPEGMHLCGGDAGRAARLAGVRTLILTHIPPWGDAEATRRSAAVEFDGEILVATQGMRHAI</sequence>
<name>A0A9D1RYS1_9CORY</name>
<feature type="domain" description="Metallo-beta-lactamase" evidence="1">
    <location>
        <begin position="30"/>
        <end position="233"/>
    </location>
</feature>
<evidence type="ECO:0000313" key="3">
    <source>
        <dbReference type="Proteomes" id="UP000824189"/>
    </source>
</evidence>
<dbReference type="Gene3D" id="3.60.15.10">
    <property type="entry name" value="Ribonuclease Z/Hydroxyacylglutathione hydrolase-like"/>
    <property type="match status" value="1"/>
</dbReference>
<reference evidence="2" key="1">
    <citation type="journal article" date="2021" name="PeerJ">
        <title>Extensive microbial diversity within the chicken gut microbiome revealed by metagenomics and culture.</title>
        <authorList>
            <person name="Gilroy R."/>
            <person name="Ravi A."/>
            <person name="Getino M."/>
            <person name="Pursley I."/>
            <person name="Horton D.L."/>
            <person name="Alikhan N.F."/>
            <person name="Baker D."/>
            <person name="Gharbi K."/>
            <person name="Hall N."/>
            <person name="Watson M."/>
            <person name="Adriaenssens E.M."/>
            <person name="Foster-Nyarko E."/>
            <person name="Jarju S."/>
            <person name="Secka A."/>
            <person name="Antonio M."/>
            <person name="Oren A."/>
            <person name="Chaudhuri R.R."/>
            <person name="La Ragione R."/>
            <person name="Hildebrand F."/>
            <person name="Pallen M.J."/>
        </authorList>
    </citation>
    <scope>NUCLEOTIDE SEQUENCE</scope>
    <source>
        <strain evidence="2">4376</strain>
    </source>
</reference>
<dbReference type="CDD" id="cd07716">
    <property type="entry name" value="RNaseZ_short-form-like_MBL-fold"/>
    <property type="match status" value="1"/>
</dbReference>
<dbReference type="InterPro" id="IPR001279">
    <property type="entry name" value="Metallo-B-lactamas"/>
</dbReference>
<dbReference type="InterPro" id="IPR036866">
    <property type="entry name" value="RibonucZ/Hydroxyglut_hydro"/>
</dbReference>
<comment type="caution">
    <text evidence="2">The sequence shown here is derived from an EMBL/GenBank/DDBJ whole genome shotgun (WGS) entry which is preliminary data.</text>
</comment>
<evidence type="ECO:0000313" key="2">
    <source>
        <dbReference type="EMBL" id="HIW96005.1"/>
    </source>
</evidence>
<gene>
    <name evidence="2" type="ORF">H9867_05915</name>
</gene>
<dbReference type="SUPFAM" id="SSF56281">
    <property type="entry name" value="Metallo-hydrolase/oxidoreductase"/>
    <property type="match status" value="1"/>
</dbReference>
<reference evidence="2" key="2">
    <citation type="submission" date="2021-04" db="EMBL/GenBank/DDBJ databases">
        <authorList>
            <person name="Gilroy R."/>
        </authorList>
    </citation>
    <scope>NUCLEOTIDE SEQUENCE</scope>
    <source>
        <strain evidence="2">4376</strain>
    </source>
</reference>
<dbReference type="Proteomes" id="UP000824189">
    <property type="component" value="Unassembled WGS sequence"/>
</dbReference>